<feature type="transmembrane region" description="Helical" evidence="1">
    <location>
        <begin position="152"/>
        <end position="172"/>
    </location>
</feature>
<keyword evidence="1" id="KW-0812">Transmembrane</keyword>
<gene>
    <name evidence="2" type="ORF">Rhe02_88660</name>
</gene>
<sequence length="207" mass="21415">MCAIALSLISFGVSVPELPESTTAEAARGYLTDNSAALRLFGISMAACAVLLIVVVGQLRSLMAAAEERRGSLRDVAFGAGILCAVWLLVSGSFHAATVFDGIEGLPDEIVLSYYGLMSVGDTLGSASTFAKGALMLAVGLAAVRTRFLPRWLGWLSIVLGAMALGGGLGVVDNPVTGALWYAGLIGFALWPLLIGVTLLVKSVKRA</sequence>
<feature type="transmembrane region" description="Helical" evidence="1">
    <location>
        <begin position="36"/>
        <end position="56"/>
    </location>
</feature>
<reference evidence="2" key="1">
    <citation type="submission" date="2021-01" db="EMBL/GenBank/DDBJ databases">
        <title>Whole genome shotgun sequence of Rhizocola hellebori NBRC 109834.</title>
        <authorList>
            <person name="Komaki H."/>
            <person name="Tamura T."/>
        </authorList>
    </citation>
    <scope>NUCLEOTIDE SEQUENCE</scope>
    <source>
        <strain evidence="2">NBRC 109834</strain>
    </source>
</reference>
<dbReference type="AlphaFoldDB" id="A0A8J3QGR0"/>
<proteinExistence type="predicted"/>
<keyword evidence="3" id="KW-1185">Reference proteome</keyword>
<evidence type="ECO:0000313" key="3">
    <source>
        <dbReference type="Proteomes" id="UP000612899"/>
    </source>
</evidence>
<dbReference type="Proteomes" id="UP000612899">
    <property type="component" value="Unassembled WGS sequence"/>
</dbReference>
<keyword evidence="1" id="KW-1133">Transmembrane helix</keyword>
<evidence type="ECO:0008006" key="4">
    <source>
        <dbReference type="Google" id="ProtNLM"/>
    </source>
</evidence>
<organism evidence="2 3">
    <name type="scientific">Rhizocola hellebori</name>
    <dbReference type="NCBI Taxonomy" id="1392758"/>
    <lineage>
        <taxon>Bacteria</taxon>
        <taxon>Bacillati</taxon>
        <taxon>Actinomycetota</taxon>
        <taxon>Actinomycetes</taxon>
        <taxon>Micromonosporales</taxon>
        <taxon>Micromonosporaceae</taxon>
        <taxon>Rhizocola</taxon>
    </lineage>
</organism>
<evidence type="ECO:0000313" key="2">
    <source>
        <dbReference type="EMBL" id="GIH10799.1"/>
    </source>
</evidence>
<protein>
    <recommendedName>
        <fullName evidence="4">DUF4386 family protein</fullName>
    </recommendedName>
</protein>
<name>A0A8J3QGR0_9ACTN</name>
<dbReference type="EMBL" id="BONY01000107">
    <property type="protein sequence ID" value="GIH10799.1"/>
    <property type="molecule type" value="Genomic_DNA"/>
</dbReference>
<feature type="transmembrane region" description="Helical" evidence="1">
    <location>
        <begin position="178"/>
        <end position="201"/>
    </location>
</feature>
<feature type="transmembrane region" description="Helical" evidence="1">
    <location>
        <begin position="76"/>
        <end position="100"/>
    </location>
</feature>
<comment type="caution">
    <text evidence="2">The sequence shown here is derived from an EMBL/GenBank/DDBJ whole genome shotgun (WGS) entry which is preliminary data.</text>
</comment>
<accession>A0A8J3QGR0</accession>
<evidence type="ECO:0000256" key="1">
    <source>
        <dbReference type="SAM" id="Phobius"/>
    </source>
</evidence>
<keyword evidence="1" id="KW-0472">Membrane</keyword>